<name>A0ABT9YA06_9FIRM</name>
<dbReference type="InterPro" id="IPR000771">
    <property type="entry name" value="FBA_II"/>
</dbReference>
<dbReference type="PIRSF" id="PIRSF001359">
    <property type="entry name" value="F_bP_aldolase_II"/>
    <property type="match status" value="1"/>
</dbReference>
<dbReference type="RefSeq" id="WP_196604217.1">
    <property type="nucleotide sequence ID" value="NZ_CP116940.1"/>
</dbReference>
<evidence type="ECO:0000313" key="2">
    <source>
        <dbReference type="EMBL" id="MDQ0203939.1"/>
    </source>
</evidence>
<dbReference type="Gene3D" id="3.20.20.70">
    <property type="entry name" value="Aldolase class I"/>
    <property type="match status" value="1"/>
</dbReference>
<dbReference type="EC" id="4.1.2.13" evidence="2"/>
<dbReference type="GO" id="GO:0004332">
    <property type="term" value="F:fructose-bisphosphate aldolase activity"/>
    <property type="evidence" value="ECO:0007669"/>
    <property type="project" value="UniProtKB-EC"/>
</dbReference>
<dbReference type="SUPFAM" id="SSF51569">
    <property type="entry name" value="Aldolase"/>
    <property type="match status" value="1"/>
</dbReference>
<dbReference type="EMBL" id="JAUSUE010000011">
    <property type="protein sequence ID" value="MDQ0203939.1"/>
    <property type="molecule type" value="Genomic_DNA"/>
</dbReference>
<comment type="cofactor">
    <cofactor evidence="1">
        <name>Zn(2+)</name>
        <dbReference type="ChEBI" id="CHEBI:29105"/>
    </cofactor>
</comment>
<reference evidence="2 3" key="1">
    <citation type="submission" date="2023-07" db="EMBL/GenBank/DDBJ databases">
        <title>Genomic Encyclopedia of Type Strains, Phase IV (KMG-IV): sequencing the most valuable type-strain genomes for metagenomic binning, comparative biology and taxonomic classification.</title>
        <authorList>
            <person name="Goeker M."/>
        </authorList>
    </citation>
    <scope>NUCLEOTIDE SEQUENCE [LARGE SCALE GENOMIC DNA]</scope>
    <source>
        <strain evidence="2 3">DSM 16980</strain>
    </source>
</reference>
<gene>
    <name evidence="2" type="ORF">J2S01_001659</name>
</gene>
<evidence type="ECO:0000313" key="3">
    <source>
        <dbReference type="Proteomes" id="UP001239167"/>
    </source>
</evidence>
<dbReference type="InterPro" id="IPR013785">
    <property type="entry name" value="Aldolase_TIM"/>
</dbReference>
<dbReference type="PANTHER" id="PTHR30304:SF0">
    <property type="entry name" value="D-TAGATOSE-1,6-BISPHOSPHATE ALDOLASE SUBUNIT GATY-RELATED"/>
    <property type="match status" value="1"/>
</dbReference>
<dbReference type="NCBIfam" id="TIGR00167">
    <property type="entry name" value="cbbA"/>
    <property type="match status" value="1"/>
</dbReference>
<organism evidence="2 3">
    <name type="scientific">Pectinatus haikarae</name>
    <dbReference type="NCBI Taxonomy" id="349096"/>
    <lineage>
        <taxon>Bacteria</taxon>
        <taxon>Bacillati</taxon>
        <taxon>Bacillota</taxon>
        <taxon>Negativicutes</taxon>
        <taxon>Selenomonadales</taxon>
        <taxon>Selenomonadaceae</taxon>
        <taxon>Pectinatus</taxon>
    </lineage>
</organism>
<keyword evidence="3" id="KW-1185">Reference proteome</keyword>
<dbReference type="PANTHER" id="PTHR30304">
    <property type="entry name" value="D-TAGATOSE-1,6-BISPHOSPHATE ALDOLASE"/>
    <property type="match status" value="1"/>
</dbReference>
<dbReference type="Proteomes" id="UP001239167">
    <property type="component" value="Unassembled WGS sequence"/>
</dbReference>
<dbReference type="CDD" id="cd00947">
    <property type="entry name" value="TBP_aldolase_IIB"/>
    <property type="match status" value="1"/>
</dbReference>
<dbReference type="Pfam" id="PF01116">
    <property type="entry name" value="F_bP_aldolase"/>
    <property type="match status" value="1"/>
</dbReference>
<comment type="caution">
    <text evidence="2">The sequence shown here is derived from an EMBL/GenBank/DDBJ whole genome shotgun (WGS) entry which is preliminary data.</text>
</comment>
<proteinExistence type="predicted"/>
<keyword evidence="2" id="KW-0456">Lyase</keyword>
<protein>
    <submittedName>
        <fullName evidence="2">Fructose-bisphosphate aldolase class II</fullName>
        <ecNumber evidence="2">4.1.2.13</ecNumber>
    </submittedName>
</protein>
<accession>A0ABT9YA06</accession>
<evidence type="ECO:0000256" key="1">
    <source>
        <dbReference type="ARBA" id="ARBA00001947"/>
    </source>
</evidence>
<sequence>MLINLQQALRFAEEKGIAIGSFNIYNVESLQAVLQGSSKTKVPVILSFGEAYDKHMPLEAMAAMVQFYTQKTNRSFVLHLDHSRNIKTIERALNCGFTSVMYDGSSMPLQKNIEQTKLICTLAHAVGSSVEGELGYMNEEDGSSFDEKALRHGYTSVAAAKTYAAESCADALAIAIGNAHGIYKGIPVLDFTRLQEIHQAIRLPLVLHGSSGIPYDALREAINLGIRKININTEISITGIRAARKFLAEHTDKNTRFEAMTKFSEENMAATVKEYLDCFTLGKI</sequence>
<dbReference type="InterPro" id="IPR050246">
    <property type="entry name" value="Class_II_FBP_aldolase"/>
</dbReference>